<dbReference type="EMBL" id="JBBYHV010000002">
    <property type="protein sequence ID" value="MEL1251617.1"/>
    <property type="molecule type" value="Genomic_DNA"/>
</dbReference>
<evidence type="ECO:0000313" key="2">
    <source>
        <dbReference type="Proteomes" id="UP001497045"/>
    </source>
</evidence>
<protein>
    <submittedName>
        <fullName evidence="1">Uncharacterized protein</fullName>
    </submittedName>
</protein>
<dbReference type="Proteomes" id="UP001497045">
    <property type="component" value="Unassembled WGS sequence"/>
</dbReference>
<name>A0ABU9IIU2_9SPHN</name>
<reference evidence="1 2" key="1">
    <citation type="submission" date="2024-04" db="EMBL/GenBank/DDBJ databases">
        <title>Aurantiacibacter sp. DGU6 16S ribosomal RNA gene Genome sequencing and assembly.</title>
        <authorList>
            <person name="Park S."/>
        </authorList>
    </citation>
    <scope>NUCLEOTIDE SEQUENCE [LARGE SCALE GENOMIC DNA]</scope>
    <source>
        <strain evidence="1 2">DGU6</strain>
    </source>
</reference>
<dbReference type="RefSeq" id="WP_341674165.1">
    <property type="nucleotide sequence ID" value="NZ_JBBYHV010000002.1"/>
</dbReference>
<accession>A0ABU9IIU2</accession>
<organism evidence="1 2">
    <name type="scientific">Aurantiacibacter gilvus</name>
    <dbReference type="NCBI Taxonomy" id="3139141"/>
    <lineage>
        <taxon>Bacteria</taxon>
        <taxon>Pseudomonadati</taxon>
        <taxon>Pseudomonadota</taxon>
        <taxon>Alphaproteobacteria</taxon>
        <taxon>Sphingomonadales</taxon>
        <taxon>Erythrobacteraceae</taxon>
        <taxon>Aurantiacibacter</taxon>
    </lineage>
</organism>
<proteinExistence type="predicted"/>
<gene>
    <name evidence="1" type="ORF">AAEO60_13150</name>
</gene>
<keyword evidence="2" id="KW-1185">Reference proteome</keyword>
<sequence length="63" mass="7212">MRIETGGYELERLPDGRHLLRLHTTYAAQTHFNGYAALWGELFLGDIQANVLEVIRQRAEGQD</sequence>
<comment type="caution">
    <text evidence="1">The sequence shown here is derived from an EMBL/GenBank/DDBJ whole genome shotgun (WGS) entry which is preliminary data.</text>
</comment>
<evidence type="ECO:0000313" key="1">
    <source>
        <dbReference type="EMBL" id="MEL1251617.1"/>
    </source>
</evidence>